<dbReference type="NCBIfam" id="TIGR01978">
    <property type="entry name" value="sufC"/>
    <property type="match status" value="1"/>
</dbReference>
<keyword evidence="2" id="KW-0067">ATP-binding</keyword>
<organism evidence="4">
    <name type="scientific">hydrocarbon metagenome</name>
    <dbReference type="NCBI Taxonomy" id="938273"/>
    <lineage>
        <taxon>unclassified sequences</taxon>
        <taxon>metagenomes</taxon>
        <taxon>ecological metagenomes</taxon>
    </lineage>
</organism>
<evidence type="ECO:0000256" key="2">
    <source>
        <dbReference type="ARBA" id="ARBA00022840"/>
    </source>
</evidence>
<dbReference type="PROSITE" id="PS50893">
    <property type="entry name" value="ABC_TRANSPORTER_2"/>
    <property type="match status" value="1"/>
</dbReference>
<comment type="caution">
    <text evidence="4">The sequence shown here is derived from an EMBL/GenBank/DDBJ whole genome shotgun (WGS) entry which is preliminary data.</text>
</comment>
<gene>
    <name evidence="4" type="ORF">ASZ90_004391</name>
</gene>
<reference evidence="4" key="1">
    <citation type="journal article" date="2015" name="Proc. Natl. Acad. Sci. U.S.A.">
        <title>Networks of energetic and metabolic interactions define dynamics in microbial communities.</title>
        <authorList>
            <person name="Embree M."/>
            <person name="Liu J.K."/>
            <person name="Al-Bassam M.M."/>
            <person name="Zengler K."/>
        </authorList>
    </citation>
    <scope>NUCLEOTIDE SEQUENCE</scope>
</reference>
<dbReference type="InterPro" id="IPR027417">
    <property type="entry name" value="P-loop_NTPase"/>
</dbReference>
<evidence type="ECO:0000256" key="1">
    <source>
        <dbReference type="ARBA" id="ARBA00022741"/>
    </source>
</evidence>
<dbReference type="SUPFAM" id="SSF52540">
    <property type="entry name" value="P-loop containing nucleoside triphosphate hydrolases"/>
    <property type="match status" value="1"/>
</dbReference>
<keyword evidence="1" id="KW-0547">Nucleotide-binding</keyword>
<dbReference type="SMART" id="SM00382">
    <property type="entry name" value="AAA"/>
    <property type="match status" value="1"/>
</dbReference>
<dbReference type="PANTHER" id="PTHR43204">
    <property type="entry name" value="ABC TRANSPORTER I FAMILY MEMBER 6, CHLOROPLASTIC"/>
    <property type="match status" value="1"/>
</dbReference>
<accession>A0A0W8FYC6</accession>
<evidence type="ECO:0000313" key="4">
    <source>
        <dbReference type="EMBL" id="KUG25778.1"/>
    </source>
</evidence>
<dbReference type="Gene3D" id="3.40.50.300">
    <property type="entry name" value="P-loop containing nucleotide triphosphate hydrolases"/>
    <property type="match status" value="1"/>
</dbReference>
<dbReference type="InterPro" id="IPR003439">
    <property type="entry name" value="ABC_transporter-like_ATP-bd"/>
</dbReference>
<proteinExistence type="predicted"/>
<dbReference type="EMBL" id="LNQE01000602">
    <property type="protein sequence ID" value="KUG25778.1"/>
    <property type="molecule type" value="Genomic_DNA"/>
</dbReference>
<dbReference type="InterPro" id="IPR003593">
    <property type="entry name" value="AAA+_ATPase"/>
</dbReference>
<name>A0A0W8FYC6_9ZZZZ</name>
<dbReference type="CDD" id="cd03217">
    <property type="entry name" value="ABC_FeS_Assembly"/>
    <property type="match status" value="1"/>
</dbReference>
<sequence>MIKIKNLHASVEGKEILKGIDLEINAGEVHAIMGPNGSGKSTLANVLAGHEGFEVTKGEVIYEGKELLEMAPEERAREGVFLAFQYPIEIPGISNATFLKTAINEIRKAHDKEEISAKEFLERTRKYAKLLNMPDNLISRSVNSGFSGGEKKKNEIFQMLMLNPKLALLDETDSGLDIDALKIVAEGVNHFRSKDNAVLLVTHYQRLLNYIVPDFVHVLSSGKIIKSGGKELAYELEEKGYDWIKNEELETA</sequence>
<dbReference type="AlphaFoldDB" id="A0A0W8FYC6"/>
<dbReference type="InterPro" id="IPR010230">
    <property type="entry name" value="FeS-cluster_ATPase_SufC"/>
</dbReference>
<dbReference type="GO" id="GO:0005524">
    <property type="term" value="F:ATP binding"/>
    <property type="evidence" value="ECO:0007669"/>
    <property type="project" value="UniProtKB-KW"/>
</dbReference>
<dbReference type="Pfam" id="PF00005">
    <property type="entry name" value="ABC_tran"/>
    <property type="match status" value="1"/>
</dbReference>
<feature type="domain" description="ABC transporter" evidence="3">
    <location>
        <begin position="2"/>
        <end position="246"/>
    </location>
</feature>
<dbReference type="GO" id="GO:0016887">
    <property type="term" value="F:ATP hydrolysis activity"/>
    <property type="evidence" value="ECO:0007669"/>
    <property type="project" value="InterPro"/>
</dbReference>
<protein>
    <submittedName>
        <fullName evidence="4">Iron-sulfur cluster assembly atpase protein sufc</fullName>
    </submittedName>
</protein>
<evidence type="ECO:0000259" key="3">
    <source>
        <dbReference type="PROSITE" id="PS50893"/>
    </source>
</evidence>
<dbReference type="PANTHER" id="PTHR43204:SF1">
    <property type="entry name" value="ABC TRANSPORTER I FAMILY MEMBER 6, CHLOROPLASTIC"/>
    <property type="match status" value="1"/>
</dbReference>